<dbReference type="Pfam" id="PF13966">
    <property type="entry name" value="zf-RVT"/>
    <property type="match status" value="1"/>
</dbReference>
<dbReference type="Gene3D" id="3.60.10.10">
    <property type="entry name" value="Endonuclease/exonuclease/phosphatase"/>
    <property type="match status" value="1"/>
</dbReference>
<reference evidence="2" key="1">
    <citation type="submission" date="2025-08" db="UniProtKB">
        <authorList>
            <consortium name="Ensembl"/>
        </authorList>
    </citation>
    <scope>IDENTIFICATION</scope>
</reference>
<dbReference type="InterPro" id="IPR000477">
    <property type="entry name" value="RT_dom"/>
</dbReference>
<dbReference type="GO" id="GO:0003824">
    <property type="term" value="F:catalytic activity"/>
    <property type="evidence" value="ECO:0007669"/>
    <property type="project" value="InterPro"/>
</dbReference>
<dbReference type="Pfam" id="PF03372">
    <property type="entry name" value="Exo_endo_phos"/>
    <property type="match status" value="1"/>
</dbReference>
<evidence type="ECO:0000313" key="3">
    <source>
        <dbReference type="Proteomes" id="UP000694700"/>
    </source>
</evidence>
<accession>A0A8C1V5A4</accession>
<dbReference type="InterPro" id="IPR005135">
    <property type="entry name" value="Endo/exonuclease/phosphatase"/>
</dbReference>
<feature type="domain" description="Reverse transcriptase" evidence="1">
    <location>
        <begin position="494"/>
        <end position="761"/>
    </location>
</feature>
<sequence length="1233" mass="142911">MLSLLSLNVRGLKNNVKRKATFLYCKEQKVNCFFLQETHSDCEDTRFWKLQWGDSAYFSHGSSHSAGVMILFYRFQGSIIDHKSDSNGHWLMVTVEIDGVKFILVCVYGYNSKALNKLFYADLCIKINQWKVTYSTDEVIVGGDFNLVPDNSVDRLPSRGHLHTLDDIFNNLASNTNLVDCWRLKNSGIRQYTWFNGANNGQCSRLDYWLIPFNWMDNISKCEISSAPLTDHCSVTLILTINNNKRPQNIIWKFNSKLLFNNNFCDEVKNLIVEVTSLDSSPLNKWEWFKFKVKEAAIKIGKFSSNQLRVKQMEIVTNINTLCSKAVLSSVEKALLENLKNQLDNLYLDKARGAFIRSRARWIEEGEKNSSYFFNLERQRQAKKKISKLSINGVVTEDLELINKEVRDFYSNLYCSRYSEASCRSFFQSIQGWIDLIKDDFKSIMEDDLIIEELDKAINQMAKGKSPGLDGLTVDFYVFFWKDIRQLLFEALGECILKHNLSPTMKRGLITLIPKADKDPSFIENWRPITLLCTDYKLLAHVYANRLNSGLTNVISECQSAFIKGRNIHFHSRLILDMLDYSHLLEKESLILFLDFYKAFDSLEHCFIIEVLKSLGFGDKFCNIIKMFYSDISSSVSLGSEITPSFKMSRGIRQGCPISPKLFILTTQMLTLAIVNDLNLQGIKIFDKEFKISQFADDTAIFLKDKSMVDIALKLINTFSVASGLSLNINKCVLLPIHSCPESSIASINVQTEVKYLGLTISKSVRRIEEINIEKRIAEMKKSLSHWLTRDLTVFGRVILSKADGVSKLIYPCHSLFISDRNIRKANSIIFQFLWRNKTHYLKRSQLVKEYINGGLKALDFEALIGSFRIKWLKTFFAYSNSMWFHIPRAIFGKLGGIDFLLRCDFHINKIPLALSKFHSQILHFWKMIFTHNFTPHSSVLWNNRTILINRKSLFKADWFDKGILFVTDLMDCKGILLDYTSFVERFNLNCTLREFQRICKAIPIALIQLIQNTLTYSDVTPVLPNLVIGHHNLVDKKFNNRIVTDAFKAKLFYDYNKNNVLVNSFYMREKAFSKYVKWPIPPKVKETHFKICHKIYPVSNFLHKRFKFDKAGCAFCDFTDESLEHLFFTCSISCRFWSDVRNWLNLKMSNIPVFNINHILFYVDGLDNSISDIVNIVFLLAKYHIHCCKWKDSRPCFEHFMNEFKIFYSSLRLLKNGCALKISSDMSVFLVL</sequence>
<evidence type="ECO:0000259" key="1">
    <source>
        <dbReference type="PROSITE" id="PS50878"/>
    </source>
</evidence>
<dbReference type="InterPro" id="IPR043502">
    <property type="entry name" value="DNA/RNA_pol_sf"/>
</dbReference>
<dbReference type="AlphaFoldDB" id="A0A8C1V5A4"/>
<dbReference type="InterPro" id="IPR036691">
    <property type="entry name" value="Endo/exonu/phosph_ase_sf"/>
</dbReference>
<name>A0A8C1V5A4_CYPCA</name>
<dbReference type="CDD" id="cd01650">
    <property type="entry name" value="RT_nLTR_like"/>
    <property type="match status" value="1"/>
</dbReference>
<organism evidence="2 3">
    <name type="scientific">Cyprinus carpio</name>
    <name type="common">Common carp</name>
    <dbReference type="NCBI Taxonomy" id="7962"/>
    <lineage>
        <taxon>Eukaryota</taxon>
        <taxon>Metazoa</taxon>
        <taxon>Chordata</taxon>
        <taxon>Craniata</taxon>
        <taxon>Vertebrata</taxon>
        <taxon>Euteleostomi</taxon>
        <taxon>Actinopterygii</taxon>
        <taxon>Neopterygii</taxon>
        <taxon>Teleostei</taxon>
        <taxon>Ostariophysi</taxon>
        <taxon>Cypriniformes</taxon>
        <taxon>Cyprinidae</taxon>
        <taxon>Cyprininae</taxon>
        <taxon>Cyprinus</taxon>
    </lineage>
</organism>
<dbReference type="Ensembl" id="ENSCCRT00015048393.1">
    <property type="protein sequence ID" value="ENSCCRP00015046829.1"/>
    <property type="gene ID" value="ENSCCRG00015019374.1"/>
</dbReference>
<dbReference type="InterPro" id="IPR026960">
    <property type="entry name" value="RVT-Znf"/>
</dbReference>
<dbReference type="PANTHER" id="PTHR31635">
    <property type="entry name" value="REVERSE TRANSCRIPTASE DOMAIN-CONTAINING PROTEIN-RELATED"/>
    <property type="match status" value="1"/>
</dbReference>
<dbReference type="CDD" id="cd09076">
    <property type="entry name" value="L1-EN"/>
    <property type="match status" value="1"/>
</dbReference>
<protein>
    <recommendedName>
        <fullName evidence="1">Reverse transcriptase domain-containing protein</fullName>
    </recommendedName>
</protein>
<dbReference type="Proteomes" id="UP000694700">
    <property type="component" value="Unplaced"/>
</dbReference>
<proteinExistence type="predicted"/>
<dbReference type="PROSITE" id="PS50878">
    <property type="entry name" value="RT_POL"/>
    <property type="match status" value="1"/>
</dbReference>
<dbReference type="PANTHER" id="PTHR31635:SF196">
    <property type="entry name" value="REVERSE TRANSCRIPTASE DOMAIN-CONTAINING PROTEIN-RELATED"/>
    <property type="match status" value="1"/>
</dbReference>
<dbReference type="Pfam" id="PF00078">
    <property type="entry name" value="RVT_1"/>
    <property type="match status" value="1"/>
</dbReference>
<dbReference type="SUPFAM" id="SSF56219">
    <property type="entry name" value="DNase I-like"/>
    <property type="match status" value="1"/>
</dbReference>
<evidence type="ECO:0000313" key="2">
    <source>
        <dbReference type="Ensembl" id="ENSCCRP00015046829.1"/>
    </source>
</evidence>
<dbReference type="SUPFAM" id="SSF56672">
    <property type="entry name" value="DNA/RNA polymerases"/>
    <property type="match status" value="1"/>
</dbReference>